<accession>A0AAE6X623</accession>
<dbReference type="KEGG" id="fcl:A4G17_03325"/>
<reference evidence="3 4" key="2">
    <citation type="submission" date="2018-11" db="EMBL/GenBank/DDBJ databases">
        <title>Genomic Encyclopedia of Type Strains, Phase IV (KMG-IV): sequencing the most valuable type-strain genomes for metagenomic binning, comparative biology and taxonomic classification.</title>
        <authorList>
            <person name="Goeker M."/>
        </authorList>
    </citation>
    <scope>NUCLEOTIDE SEQUENCE [LARGE SCALE GENOMIC DNA]</scope>
    <source>
        <strain evidence="3 4">DSM 25797</strain>
    </source>
</reference>
<dbReference type="InterPro" id="IPR016419">
    <property type="entry name" value="Prepilin_Pept-dep_B_prd"/>
</dbReference>
<proteinExistence type="predicted"/>
<evidence type="ECO:0000313" key="3">
    <source>
        <dbReference type="EMBL" id="RPE90960.1"/>
    </source>
</evidence>
<dbReference type="EMBL" id="RKQT01000006">
    <property type="protein sequence ID" value="RPE90960.1"/>
    <property type="molecule type" value="Genomic_DNA"/>
</dbReference>
<dbReference type="PIRSF" id="PIRSF004525">
    <property type="entry name" value="Pilin_peptidase-dep_B_prd"/>
    <property type="match status" value="1"/>
</dbReference>
<dbReference type="EMBL" id="CP015029">
    <property type="protein sequence ID" value="QIM64541.1"/>
    <property type="molecule type" value="Genomic_DNA"/>
</dbReference>
<evidence type="ECO:0000313" key="5">
    <source>
        <dbReference type="Proteomes" id="UP000502287"/>
    </source>
</evidence>
<evidence type="ECO:0000256" key="1">
    <source>
        <dbReference type="SAM" id="Phobius"/>
    </source>
</evidence>
<evidence type="ECO:0000313" key="2">
    <source>
        <dbReference type="EMBL" id="QIM64541.1"/>
    </source>
</evidence>
<gene>
    <name evidence="2" type="ORF">A4G17_03325</name>
    <name evidence="3" type="ORF">EDC49_1961</name>
</gene>
<protein>
    <submittedName>
        <fullName evidence="3">Prepilin peptidase dependent protein B</fullName>
    </submittedName>
</protein>
<keyword evidence="4" id="KW-1185">Reference proteome</keyword>
<dbReference type="Proteomes" id="UP000502287">
    <property type="component" value="Chromosome"/>
</dbReference>
<sequence>MWHNKINELNAVRINQGFLLIELLLSLSLGTFLLIIFFQFYTNTMLSQNKQRELINLQQNSHQILHYMQQHIQHIGYQGSNRENSNLSLFQLNGRNYQLINPQCFVFFYDLNGDGCVGSRNKKQQCEINQFNNTKEVNKEIFGFAIKNNNLYIFDDGDFNACYKNQCQNWASGCSENRWGNVSELSDYKVERLHFSWEKEGVLLKIELTLSSIIFSELKYTAIAYSYLLNGIK</sequence>
<organism evidence="2 5">
    <name type="scientific">Frederiksenia canicola</name>
    <dbReference type="NCBI Taxonomy" id="123824"/>
    <lineage>
        <taxon>Bacteria</taxon>
        <taxon>Pseudomonadati</taxon>
        <taxon>Pseudomonadota</taxon>
        <taxon>Gammaproteobacteria</taxon>
        <taxon>Pasteurellales</taxon>
        <taxon>Pasteurellaceae</taxon>
        <taxon>Frederiksenia</taxon>
    </lineage>
</organism>
<name>A0AAE6X623_9PAST</name>
<feature type="transmembrane region" description="Helical" evidence="1">
    <location>
        <begin position="20"/>
        <end position="42"/>
    </location>
</feature>
<keyword evidence="1" id="KW-1133">Transmembrane helix</keyword>
<keyword evidence="1" id="KW-0812">Transmembrane</keyword>
<keyword evidence="1" id="KW-0472">Membrane</keyword>
<dbReference type="AlphaFoldDB" id="A0AAE6X623"/>
<dbReference type="RefSeq" id="WP_123957543.1">
    <property type="nucleotide sequence ID" value="NZ_CP015029.1"/>
</dbReference>
<reference evidence="2 5" key="1">
    <citation type="submission" date="2016-03" db="EMBL/GenBank/DDBJ databases">
        <authorList>
            <person name="Hansen M.J."/>
            <person name="Bojesen A.M."/>
            <person name="Planet P."/>
        </authorList>
    </citation>
    <scope>NUCLEOTIDE SEQUENCE [LARGE SCALE GENOMIC DNA]</scope>
    <source>
        <strain evidence="2 5">HPA 21</strain>
    </source>
</reference>
<dbReference type="Proteomes" id="UP000276901">
    <property type="component" value="Unassembled WGS sequence"/>
</dbReference>
<evidence type="ECO:0000313" key="4">
    <source>
        <dbReference type="Proteomes" id="UP000276901"/>
    </source>
</evidence>